<name>A0ABW3G573_9NOCA</name>
<evidence type="ECO:0000256" key="7">
    <source>
        <dbReference type="ARBA" id="ARBA00022989"/>
    </source>
</evidence>
<comment type="similarity">
    <text evidence="2">Belongs to the nucleobase:cation symporter-2 (NCS2) (TC 2.A.40) family.</text>
</comment>
<feature type="transmembrane region" description="Helical" evidence="10">
    <location>
        <begin position="450"/>
        <end position="471"/>
    </location>
</feature>
<feature type="transmembrane region" description="Helical" evidence="10">
    <location>
        <begin position="255"/>
        <end position="278"/>
    </location>
</feature>
<sequence length="671" mass="71232">MSRASEHTTEQPSPPTKPVKKQVHPVDQVPPIGKLATLGLQHVIAFYAGAVLVPLLIASAIKLDSDALTMLITADLFTCGIASLLQAVGIWKIGVRLPLLQGITFATLAPVIKIANDHGGGRVGLLTVYGAVISAGVVTFLIAPFFARLVRFFPPVVTGTLITIIGICLLPVGAGDATRDPASKLPDAGNGRWLLYAIGTIVLIVLMQRFFRGFWATISILLGLVIATTVAWMLGDTGFEKVGEAPWLGFTDPFAFGWPRFDVVAIVSMIVVLLVVAVESTGSVFATGEIVGKRITKAHIAATVRADGLATVIGGTFNSFPYTAFSENVGLVRLTGVKSRFVVAAAGGIMIVLGLLPKTAKLVETIPSPVLGGAALIMFATVAIVGIQTLGSVDFTDHRNLIIAGTSLAMGLYVQFSQSVAPESVIVAGATVQVPELPGVDGAVPGLLQIPFSTGITMGAITAILLNLLFFHTGSRGPAVAGRGSIRLAEVNEMSAETFRETFGGLVQNTGWVVDRAFAQRPFETTHDLRAAFSEAMLTGSDEEQLQLIRSFPDLGDEDDAGNPTAVDHKGLTLLDDEQHDTVTGLSAAYHEHFGFPLVICARETERFERVLRNGWTRMENSPTSERSFALIEIAKIANYRFDDLVAEANPIATARLSRFDEVGRLGGTGR</sequence>
<protein>
    <submittedName>
        <fullName evidence="12">Solute carrier family 23 protein</fullName>
    </submittedName>
</protein>
<comment type="subcellular location">
    <subcellularLocation>
        <location evidence="1">Cell membrane</location>
        <topology evidence="1">Multi-pass membrane protein</topology>
    </subcellularLocation>
</comment>
<dbReference type="InterPro" id="IPR036778">
    <property type="entry name" value="OHCU_decarboxylase_sf"/>
</dbReference>
<keyword evidence="13" id="KW-1185">Reference proteome</keyword>
<dbReference type="PANTHER" id="PTHR42810:SF4">
    <property type="entry name" value="URIC ACID TRANSPORTER UACT"/>
    <property type="match status" value="1"/>
</dbReference>
<gene>
    <name evidence="12" type="ORF">ACFQ04_07170</name>
</gene>
<evidence type="ECO:0000256" key="1">
    <source>
        <dbReference type="ARBA" id="ARBA00004651"/>
    </source>
</evidence>
<feature type="transmembrane region" description="Helical" evidence="10">
    <location>
        <begin position="366"/>
        <end position="387"/>
    </location>
</feature>
<evidence type="ECO:0000256" key="6">
    <source>
        <dbReference type="ARBA" id="ARBA00022692"/>
    </source>
</evidence>
<feature type="transmembrane region" description="Helical" evidence="10">
    <location>
        <begin position="193"/>
        <end position="211"/>
    </location>
</feature>
<dbReference type="PANTHER" id="PTHR42810">
    <property type="entry name" value="PURINE PERMEASE C1399.01C-RELATED"/>
    <property type="match status" value="1"/>
</dbReference>
<dbReference type="InterPro" id="IPR018020">
    <property type="entry name" value="OHCU_decarboxylase"/>
</dbReference>
<evidence type="ECO:0000256" key="2">
    <source>
        <dbReference type="ARBA" id="ARBA00008821"/>
    </source>
</evidence>
<evidence type="ECO:0000313" key="12">
    <source>
        <dbReference type="EMBL" id="MFD0925516.1"/>
    </source>
</evidence>
<dbReference type="SUPFAM" id="SSF158694">
    <property type="entry name" value="UraD-Like"/>
    <property type="match status" value="1"/>
</dbReference>
<feature type="transmembrane region" description="Helical" evidence="10">
    <location>
        <begin position="153"/>
        <end position="173"/>
    </location>
</feature>
<dbReference type="Pfam" id="PF09349">
    <property type="entry name" value="OHCU_decarbox"/>
    <property type="match status" value="1"/>
</dbReference>
<evidence type="ECO:0000256" key="10">
    <source>
        <dbReference type="SAM" id="Phobius"/>
    </source>
</evidence>
<feature type="transmembrane region" description="Helical" evidence="10">
    <location>
        <begin position="218"/>
        <end position="235"/>
    </location>
</feature>
<keyword evidence="3" id="KW-0813">Transport</keyword>
<feature type="transmembrane region" description="Helical" evidence="10">
    <location>
        <begin position="341"/>
        <end position="360"/>
    </location>
</feature>
<evidence type="ECO:0000256" key="9">
    <source>
        <dbReference type="SAM" id="MobiDB-lite"/>
    </source>
</evidence>
<dbReference type="Proteomes" id="UP001597068">
    <property type="component" value="Unassembled WGS sequence"/>
</dbReference>
<keyword evidence="7 10" id="KW-1133">Transmembrane helix</keyword>
<keyword evidence="5" id="KW-0659">Purine metabolism</keyword>
<dbReference type="RefSeq" id="WP_253646541.1">
    <property type="nucleotide sequence ID" value="NZ_BAAAMO010000002.1"/>
</dbReference>
<reference evidence="13" key="1">
    <citation type="journal article" date="2019" name="Int. J. Syst. Evol. Microbiol.">
        <title>The Global Catalogue of Microorganisms (GCM) 10K type strain sequencing project: providing services to taxonomists for standard genome sequencing and annotation.</title>
        <authorList>
            <consortium name="The Broad Institute Genomics Platform"/>
            <consortium name="The Broad Institute Genome Sequencing Center for Infectious Disease"/>
            <person name="Wu L."/>
            <person name="Ma J."/>
        </authorList>
    </citation>
    <scope>NUCLEOTIDE SEQUENCE [LARGE SCALE GENOMIC DNA]</scope>
    <source>
        <strain evidence="13">CCUG 50873</strain>
    </source>
</reference>
<dbReference type="NCBIfam" id="NF037981">
    <property type="entry name" value="NCS2_1"/>
    <property type="match status" value="1"/>
</dbReference>
<proteinExistence type="inferred from homology"/>
<feature type="transmembrane region" description="Helical" evidence="10">
    <location>
        <begin position="67"/>
        <end position="85"/>
    </location>
</feature>
<dbReference type="InterPro" id="IPR006043">
    <property type="entry name" value="NCS2"/>
</dbReference>
<organism evidence="12 13">
    <name type="scientific">Williamsia deligens</name>
    <dbReference type="NCBI Taxonomy" id="321325"/>
    <lineage>
        <taxon>Bacteria</taxon>
        <taxon>Bacillati</taxon>
        <taxon>Actinomycetota</taxon>
        <taxon>Actinomycetes</taxon>
        <taxon>Mycobacteriales</taxon>
        <taxon>Nocardiaceae</taxon>
        <taxon>Williamsia</taxon>
    </lineage>
</organism>
<evidence type="ECO:0000259" key="11">
    <source>
        <dbReference type="Pfam" id="PF09349"/>
    </source>
</evidence>
<dbReference type="Gene3D" id="1.10.3330.10">
    <property type="entry name" value="Oxo-4-hydroxy-4-carboxy-5-ureidoimidazoline decarboxylase"/>
    <property type="match status" value="1"/>
</dbReference>
<dbReference type="NCBIfam" id="TIGR00801">
    <property type="entry name" value="ncs2"/>
    <property type="match status" value="1"/>
</dbReference>
<evidence type="ECO:0000313" key="13">
    <source>
        <dbReference type="Proteomes" id="UP001597068"/>
    </source>
</evidence>
<accession>A0ABW3G573</accession>
<dbReference type="PROSITE" id="PS01116">
    <property type="entry name" value="XANTH_URACIL_PERMASE"/>
    <property type="match status" value="1"/>
</dbReference>
<comment type="caution">
    <text evidence="12">The sequence shown here is derived from an EMBL/GenBank/DDBJ whole genome shotgun (WGS) entry which is preliminary data.</text>
</comment>
<feature type="transmembrane region" description="Helical" evidence="10">
    <location>
        <begin position="127"/>
        <end position="146"/>
    </location>
</feature>
<dbReference type="InterPro" id="IPR006042">
    <property type="entry name" value="Xan_ur_permease"/>
</dbReference>
<keyword evidence="6 10" id="KW-0812">Transmembrane</keyword>
<keyword evidence="8 10" id="KW-0472">Membrane</keyword>
<feature type="domain" description="Oxo-4-hydroxy-4-carboxy-5-ureidoimidazoline decarboxylase" evidence="11">
    <location>
        <begin position="492"/>
        <end position="642"/>
    </location>
</feature>
<evidence type="ECO:0000256" key="3">
    <source>
        <dbReference type="ARBA" id="ARBA00022448"/>
    </source>
</evidence>
<dbReference type="NCBIfam" id="TIGR03173">
    <property type="entry name" value="pbuX"/>
    <property type="match status" value="1"/>
</dbReference>
<evidence type="ECO:0000256" key="4">
    <source>
        <dbReference type="ARBA" id="ARBA00022475"/>
    </source>
</evidence>
<evidence type="ECO:0000256" key="8">
    <source>
        <dbReference type="ARBA" id="ARBA00023136"/>
    </source>
</evidence>
<dbReference type="EMBL" id="JBHTIL010000001">
    <property type="protein sequence ID" value="MFD0925516.1"/>
    <property type="molecule type" value="Genomic_DNA"/>
</dbReference>
<dbReference type="InterPro" id="IPR017588">
    <property type="entry name" value="UacT-like"/>
</dbReference>
<keyword evidence="4" id="KW-1003">Cell membrane</keyword>
<evidence type="ECO:0000256" key="5">
    <source>
        <dbReference type="ARBA" id="ARBA00022631"/>
    </source>
</evidence>
<feature type="transmembrane region" description="Helical" evidence="10">
    <location>
        <begin position="43"/>
        <end position="61"/>
    </location>
</feature>
<feature type="region of interest" description="Disordered" evidence="9">
    <location>
        <begin position="1"/>
        <end position="24"/>
    </location>
</feature>
<dbReference type="Pfam" id="PF00860">
    <property type="entry name" value="Xan_ur_permease"/>
    <property type="match status" value="1"/>
</dbReference>